<evidence type="ECO:0000313" key="3">
    <source>
        <dbReference type="Proteomes" id="UP000887159"/>
    </source>
</evidence>
<organism evidence="2 3">
    <name type="scientific">Trichonephila clavipes</name>
    <name type="common">Golden silk orbweaver</name>
    <name type="synonym">Nephila clavipes</name>
    <dbReference type="NCBI Taxonomy" id="2585209"/>
    <lineage>
        <taxon>Eukaryota</taxon>
        <taxon>Metazoa</taxon>
        <taxon>Ecdysozoa</taxon>
        <taxon>Arthropoda</taxon>
        <taxon>Chelicerata</taxon>
        <taxon>Arachnida</taxon>
        <taxon>Araneae</taxon>
        <taxon>Araneomorphae</taxon>
        <taxon>Entelegynae</taxon>
        <taxon>Araneoidea</taxon>
        <taxon>Nephilidae</taxon>
        <taxon>Trichonephila</taxon>
    </lineage>
</organism>
<dbReference type="GO" id="GO:0005634">
    <property type="term" value="C:nucleus"/>
    <property type="evidence" value="ECO:0007669"/>
    <property type="project" value="UniProtKB-SubCell"/>
</dbReference>
<dbReference type="InterPro" id="IPR036397">
    <property type="entry name" value="RNaseH_sf"/>
</dbReference>
<accession>A0A8X6RJT9</accession>
<dbReference type="SUPFAM" id="SSF46689">
    <property type="entry name" value="Homeodomain-like"/>
    <property type="match status" value="1"/>
</dbReference>
<dbReference type="EMBL" id="BMAU01021187">
    <property type="protein sequence ID" value="GFX95500.1"/>
    <property type="molecule type" value="Genomic_DNA"/>
</dbReference>
<dbReference type="AlphaFoldDB" id="A0A8X6RJT9"/>
<dbReference type="Gene3D" id="3.30.420.10">
    <property type="entry name" value="Ribonuclease H-like superfamily/Ribonuclease H"/>
    <property type="match status" value="1"/>
</dbReference>
<proteinExistence type="predicted"/>
<comment type="caution">
    <text evidence="2">The sequence shown here is derived from an EMBL/GenBank/DDBJ whole genome shotgun (WGS) entry which is preliminary data.</text>
</comment>
<dbReference type="GO" id="GO:0003676">
    <property type="term" value="F:nucleic acid binding"/>
    <property type="evidence" value="ECO:0007669"/>
    <property type="project" value="InterPro"/>
</dbReference>
<keyword evidence="3" id="KW-1185">Reference proteome</keyword>
<reference evidence="2" key="1">
    <citation type="submission" date="2020-08" db="EMBL/GenBank/DDBJ databases">
        <title>Multicomponent nature underlies the extraordinary mechanical properties of spider dragline silk.</title>
        <authorList>
            <person name="Kono N."/>
            <person name="Nakamura H."/>
            <person name="Mori M."/>
            <person name="Yoshida Y."/>
            <person name="Ohtoshi R."/>
            <person name="Malay A.D."/>
            <person name="Moran D.A.P."/>
            <person name="Tomita M."/>
            <person name="Numata K."/>
            <person name="Arakawa K."/>
        </authorList>
    </citation>
    <scope>NUCLEOTIDE SEQUENCE</scope>
</reference>
<gene>
    <name evidence="2" type="primary">AVEN_118577_1</name>
    <name evidence="2" type="ORF">TNCV_4825151</name>
</gene>
<dbReference type="InterPro" id="IPR009057">
    <property type="entry name" value="Homeodomain-like_sf"/>
</dbReference>
<name>A0A8X6RJT9_TRICX</name>
<protein>
    <recommendedName>
        <fullName evidence="4">Tc1-like transposase DDE domain-containing protein</fullName>
    </recommendedName>
</protein>
<evidence type="ECO:0000313" key="2">
    <source>
        <dbReference type="EMBL" id="GFX95500.1"/>
    </source>
</evidence>
<comment type="subcellular location">
    <subcellularLocation>
        <location evidence="1">Nucleus</location>
    </subcellularLocation>
</comment>
<evidence type="ECO:0000256" key="1">
    <source>
        <dbReference type="ARBA" id="ARBA00004123"/>
    </source>
</evidence>
<evidence type="ECO:0008006" key="4">
    <source>
        <dbReference type="Google" id="ProtNLM"/>
    </source>
</evidence>
<sequence length="162" mass="18368">MTSRKRTLDSECWRAVGHIEAGQSITDIAAFFGIHHSIISRLWKQFQTTQTVVRRPVGGRPRVTTHAEDRYIAIVAKRNRRATSTRVTSMVTAFIGYRTDLHIFKRGSVTVVRYLDEVLEPIVRLHAAAVGPTFVFMDNNARSHRADIVDDYLESEGIARMA</sequence>
<dbReference type="Proteomes" id="UP000887159">
    <property type="component" value="Unassembled WGS sequence"/>
</dbReference>